<dbReference type="AlphaFoldDB" id="A0A554JCQ3"/>
<dbReference type="PANTHER" id="PTHR42711:SF5">
    <property type="entry name" value="ABC TRANSPORTER ATP-BINDING PROTEIN NATA"/>
    <property type="match status" value="1"/>
</dbReference>
<evidence type="ECO:0000259" key="9">
    <source>
        <dbReference type="PROSITE" id="PS50893"/>
    </source>
</evidence>
<evidence type="ECO:0000313" key="10">
    <source>
        <dbReference type="EMBL" id="TSC66070.1"/>
    </source>
</evidence>
<keyword evidence="8" id="KW-0472">Membrane</keyword>
<dbReference type="GO" id="GO:0005886">
    <property type="term" value="C:plasma membrane"/>
    <property type="evidence" value="ECO:0007669"/>
    <property type="project" value="UniProtKB-SubCell"/>
</dbReference>
<evidence type="ECO:0000313" key="11">
    <source>
        <dbReference type="Proteomes" id="UP000319613"/>
    </source>
</evidence>
<dbReference type="GO" id="GO:0016887">
    <property type="term" value="F:ATP hydrolysis activity"/>
    <property type="evidence" value="ECO:0007669"/>
    <property type="project" value="InterPro"/>
</dbReference>
<feature type="domain" description="ABC transporter" evidence="9">
    <location>
        <begin position="23"/>
        <end position="248"/>
    </location>
</feature>
<organism evidence="10 11">
    <name type="scientific">Candidatus Doudnabacteria bacterium Gr01-1014_77</name>
    <dbReference type="NCBI Taxonomy" id="2017133"/>
    <lineage>
        <taxon>Bacteria</taxon>
        <taxon>Candidatus Doudnaibacteriota</taxon>
    </lineage>
</organism>
<dbReference type="Pfam" id="PF00005">
    <property type="entry name" value="ABC_tran"/>
    <property type="match status" value="1"/>
</dbReference>
<dbReference type="InterPro" id="IPR003439">
    <property type="entry name" value="ABC_transporter-like_ATP-bd"/>
</dbReference>
<dbReference type="EMBL" id="VMFF01000016">
    <property type="protein sequence ID" value="TSC66070.1"/>
    <property type="molecule type" value="Genomic_DNA"/>
</dbReference>
<evidence type="ECO:0000256" key="3">
    <source>
        <dbReference type="ARBA" id="ARBA00022448"/>
    </source>
</evidence>
<dbReference type="InterPro" id="IPR050763">
    <property type="entry name" value="ABC_transporter_ATP-binding"/>
</dbReference>
<dbReference type="InterPro" id="IPR017871">
    <property type="entry name" value="ABC_transporter-like_CS"/>
</dbReference>
<evidence type="ECO:0000256" key="6">
    <source>
        <dbReference type="ARBA" id="ARBA00022840"/>
    </source>
</evidence>
<keyword evidence="4" id="KW-1003">Cell membrane</keyword>
<evidence type="ECO:0000256" key="5">
    <source>
        <dbReference type="ARBA" id="ARBA00022741"/>
    </source>
</evidence>
<comment type="subcellular location">
    <subcellularLocation>
        <location evidence="1">Cell membrane</location>
    </subcellularLocation>
</comment>
<comment type="similarity">
    <text evidence="2">Belongs to the ABC transporter superfamily.</text>
</comment>
<evidence type="ECO:0000256" key="1">
    <source>
        <dbReference type="ARBA" id="ARBA00004236"/>
    </source>
</evidence>
<keyword evidence="3" id="KW-0813">Transport</keyword>
<comment type="caution">
    <text evidence="10">The sequence shown here is derived from an EMBL/GenBank/DDBJ whole genome shotgun (WGS) entry which is preliminary data.</text>
</comment>
<dbReference type="Gene3D" id="3.40.50.300">
    <property type="entry name" value="P-loop containing nucleotide triphosphate hydrolases"/>
    <property type="match status" value="1"/>
</dbReference>
<evidence type="ECO:0000256" key="4">
    <source>
        <dbReference type="ARBA" id="ARBA00022475"/>
    </source>
</evidence>
<keyword evidence="6 10" id="KW-0067">ATP-binding</keyword>
<dbReference type="InterPro" id="IPR003593">
    <property type="entry name" value="AAA+_ATPase"/>
</dbReference>
<dbReference type="PANTHER" id="PTHR42711">
    <property type="entry name" value="ABC TRANSPORTER ATP-BINDING PROTEIN"/>
    <property type="match status" value="1"/>
</dbReference>
<dbReference type="SUPFAM" id="SSF52540">
    <property type="entry name" value="P-loop containing nucleoside triphosphate hydrolases"/>
    <property type="match status" value="1"/>
</dbReference>
<protein>
    <submittedName>
        <fullName evidence="10">Antibiotic transport system ATP-binding protein</fullName>
    </submittedName>
</protein>
<dbReference type="PROSITE" id="PS00211">
    <property type="entry name" value="ABC_TRANSPORTER_1"/>
    <property type="match status" value="1"/>
</dbReference>
<proteinExistence type="inferred from homology"/>
<dbReference type="SMART" id="SM00382">
    <property type="entry name" value="AAA"/>
    <property type="match status" value="1"/>
</dbReference>
<dbReference type="FunFam" id="3.40.50.300:FF:000589">
    <property type="entry name" value="ABC transporter, ATP-binding subunit"/>
    <property type="match status" value="1"/>
</dbReference>
<gene>
    <name evidence="10" type="ORF">G01um101477_226</name>
</gene>
<evidence type="ECO:0000256" key="7">
    <source>
        <dbReference type="ARBA" id="ARBA00022967"/>
    </source>
</evidence>
<evidence type="ECO:0000256" key="2">
    <source>
        <dbReference type="ARBA" id="ARBA00005417"/>
    </source>
</evidence>
<keyword evidence="7" id="KW-1278">Translocase</keyword>
<dbReference type="Proteomes" id="UP000319613">
    <property type="component" value="Unassembled WGS sequence"/>
</dbReference>
<dbReference type="GO" id="GO:0005524">
    <property type="term" value="F:ATP binding"/>
    <property type="evidence" value="ECO:0007669"/>
    <property type="project" value="UniProtKB-KW"/>
</dbReference>
<dbReference type="InterPro" id="IPR027417">
    <property type="entry name" value="P-loop_NTPase"/>
</dbReference>
<name>A0A554JCQ3_9BACT</name>
<evidence type="ECO:0000256" key="8">
    <source>
        <dbReference type="ARBA" id="ARBA00023136"/>
    </source>
</evidence>
<accession>A0A554JCQ3</accession>
<dbReference type="PROSITE" id="PS50893">
    <property type="entry name" value="ABC_TRANSPORTER_2"/>
    <property type="match status" value="1"/>
</dbReference>
<sequence length="323" mass="36845">MQDRNPLFLMVYNIRMHKNEKVIIVKDLKKEYKDVQALRGVSFEVNRNEIFGILGPNGAGKTTTLEIIEGLKQQSSGTCTVLGLDNQTQTALIKKRIGVQLQSSEYLNYMSLEELLILFGSLYKEKIDPIALLKHVGLEDRGKSVVKSLSGGQKQRFTIATALVHKPEILFLDEPTTGLDPQARREMWDFIKELNKQNITIVMTTHYMEEAEYLCNRVAIMDSGKILKMDSPEGLIASLNRLYKLSFFVEAPMPKDFFDEFKSVENLKEEYPKVTLDLGDVEELPGIVQKLKSSNIEYKFLNLKTAKLEDVYLHLTGHAYSEE</sequence>
<keyword evidence="5" id="KW-0547">Nucleotide-binding</keyword>
<reference evidence="10 11" key="1">
    <citation type="submission" date="2017-07" db="EMBL/GenBank/DDBJ databases">
        <title>Mechanisms for carbon and nitrogen cycling indicate functional differentiation within the Candidate Phyla Radiation.</title>
        <authorList>
            <person name="Danczak R.E."/>
            <person name="Johnston M.D."/>
            <person name="Kenah C."/>
            <person name="Slattery M."/>
            <person name="Wrighton K.C."/>
            <person name="Wilkins M.J."/>
        </authorList>
    </citation>
    <scope>NUCLEOTIDE SEQUENCE [LARGE SCALE GENOMIC DNA]</scope>
    <source>
        <strain evidence="10">Gr01-1014_77</strain>
    </source>
</reference>